<dbReference type="InterPro" id="IPR036875">
    <property type="entry name" value="Znf_CCHC_sf"/>
</dbReference>
<reference evidence="5" key="2">
    <citation type="submission" date="2025-08" db="UniProtKB">
        <authorList>
            <consortium name="RefSeq"/>
        </authorList>
    </citation>
    <scope>IDENTIFICATION</scope>
    <source>
        <tissue evidence="5">Leaf</tissue>
    </source>
</reference>
<accession>A0ABM3RS97</accession>
<evidence type="ECO:0000259" key="2">
    <source>
        <dbReference type="Pfam" id="PF00078"/>
    </source>
</evidence>
<keyword evidence="1" id="KW-1133">Transmembrane helix</keyword>
<reference evidence="4" key="1">
    <citation type="journal article" date="2021" name="Nat. Commun.">
        <title>Genomic analyses provide insights into spinach domestication and the genetic basis of agronomic traits.</title>
        <authorList>
            <person name="Cai X."/>
            <person name="Sun X."/>
            <person name="Xu C."/>
            <person name="Sun H."/>
            <person name="Wang X."/>
            <person name="Ge C."/>
            <person name="Zhang Z."/>
            <person name="Wang Q."/>
            <person name="Fei Z."/>
            <person name="Jiao C."/>
            <person name="Wang Q."/>
        </authorList>
    </citation>
    <scope>NUCLEOTIDE SEQUENCE [LARGE SCALE GENOMIC DNA]</scope>
    <source>
        <strain evidence="4">cv. Varoflay</strain>
    </source>
</reference>
<proteinExistence type="predicted"/>
<gene>
    <name evidence="5" type="primary">LOC130472091</name>
</gene>
<dbReference type="RefSeq" id="XP_056698498.1">
    <property type="nucleotide sequence ID" value="XM_056842520.1"/>
</dbReference>
<dbReference type="InterPro" id="IPR025558">
    <property type="entry name" value="DUF4283"/>
</dbReference>
<dbReference type="PANTHER" id="PTHR33233">
    <property type="entry name" value="ENDONUCLEASE/EXONUCLEASE/PHOSPHATASE"/>
    <property type="match status" value="1"/>
</dbReference>
<dbReference type="PANTHER" id="PTHR33233:SF14">
    <property type="entry name" value="ENDONUCLEASE_EXONUCLEASE_PHOSPHATASE"/>
    <property type="match status" value="1"/>
</dbReference>
<feature type="domain" description="DUF4283" evidence="3">
    <location>
        <begin position="85"/>
        <end position="165"/>
    </location>
</feature>
<keyword evidence="1" id="KW-0472">Membrane</keyword>
<dbReference type="SUPFAM" id="SSF56219">
    <property type="entry name" value="DNase I-like"/>
    <property type="match status" value="1"/>
</dbReference>
<dbReference type="Pfam" id="PF14111">
    <property type="entry name" value="DUF4283"/>
    <property type="match status" value="1"/>
</dbReference>
<dbReference type="SUPFAM" id="SSF56672">
    <property type="entry name" value="DNA/RNA polymerases"/>
    <property type="match status" value="1"/>
</dbReference>
<keyword evidence="4" id="KW-1185">Reference proteome</keyword>
<dbReference type="InterPro" id="IPR000477">
    <property type="entry name" value="RT_dom"/>
</dbReference>
<protein>
    <recommendedName>
        <fullName evidence="6">Reverse transcriptase domain-containing protein</fullName>
    </recommendedName>
</protein>
<dbReference type="Gene3D" id="3.60.10.10">
    <property type="entry name" value="Endonuclease/exonuclease/phosphatase"/>
    <property type="match status" value="1"/>
</dbReference>
<sequence>MSHSFNEWMQSIHQSANMVSNTRNVDIGMIPVPILQQFDDVANDHVSSIDAYSNADDVVNELNTVITPASHVQIEIDDIQEELDFWNSSIICYVVGANPPIHVMEGFIRRIWKKYNVDKVVLVKKGVFLVRFLTMDMRDNVTSGHFFFDNKPMVVKPWTMDMDMEKEDLKSVPIWIQLRLNFKYWGEKSMFKIVSQLGTPIKRDSATVSRDKLQFARVLVDMPISKSLPDQISFMNEHNELIQVPVTYEWRPTVCTNCKQVGHLTIDCRHAKTKKIWVQKKQQPLIPKPAVIVPEPDVDQEGFQRTLRPIRVRPTSLAPVSVANHFQSLDEDEHSVCSTAVGLLEHKVKLANLGKLYQRIFSNWCFTNNASYHKGGRIIVAWNPGSFSVNIQAVTSQLIHYFVQPVSGNSGFFCTFIYAFNDSHSRVELWKDLKILNTQEPWILCGEFNCVMNMEDMIGSLVRHTEIVDMCECMQHCEMEDIKSVGNFYTWNNKQQGASRVFSKLDRVMENPKWQSIYVSAESIPGTHEGKSPSNTLLCGKLLLNLGVLYKLNGIVKCRELNKIGFNDIQAADLQAYNAMLEAQNVIHQHTDDLSLADAELQVVQDYKIKHQAYVDFLRQKSKAAWIKDGDENTSLFHQSIKARNSQNQVYSIFDMNGDWKDNPADVSQAFLDYYTALLGTTHSNRKSVLSHVVQTGPLVTEAHKAILNAPYTADEVKEALFSIPGRKAPGPDGFGAYFYKDTWSIVGDEVTAVVLDVLQHGKLLKELNHTVITLIPKTKCPKNEMMYQLGFPGDFVDLVMKCVTTPKFSLMPNGTMHGFFKSKRGLRQGDPISPLLFVLCMEYLSRILHKMSEHHLFQFHPRCQGIKLTHLCFADDLIMCSKGDFPSVYLMLQAFKLSSFLILLVFLQTSTNLFSTVVVCLRVIVPEL</sequence>
<name>A0ABM3RS97_SPIOL</name>
<evidence type="ECO:0000313" key="4">
    <source>
        <dbReference type="Proteomes" id="UP000813463"/>
    </source>
</evidence>
<organism evidence="4 5">
    <name type="scientific">Spinacia oleracea</name>
    <name type="common">Spinach</name>
    <dbReference type="NCBI Taxonomy" id="3562"/>
    <lineage>
        <taxon>Eukaryota</taxon>
        <taxon>Viridiplantae</taxon>
        <taxon>Streptophyta</taxon>
        <taxon>Embryophyta</taxon>
        <taxon>Tracheophyta</taxon>
        <taxon>Spermatophyta</taxon>
        <taxon>Magnoliopsida</taxon>
        <taxon>eudicotyledons</taxon>
        <taxon>Gunneridae</taxon>
        <taxon>Pentapetalae</taxon>
        <taxon>Caryophyllales</taxon>
        <taxon>Chenopodiaceae</taxon>
        <taxon>Chenopodioideae</taxon>
        <taxon>Anserineae</taxon>
        <taxon>Spinacia</taxon>
    </lineage>
</organism>
<feature type="transmembrane region" description="Helical" evidence="1">
    <location>
        <begin position="901"/>
        <end position="926"/>
    </location>
</feature>
<dbReference type="Pfam" id="PF00078">
    <property type="entry name" value="RVT_1"/>
    <property type="match status" value="1"/>
</dbReference>
<evidence type="ECO:0000259" key="3">
    <source>
        <dbReference type="Pfam" id="PF14111"/>
    </source>
</evidence>
<keyword evidence="1" id="KW-0812">Transmembrane</keyword>
<evidence type="ECO:0008006" key="6">
    <source>
        <dbReference type="Google" id="ProtNLM"/>
    </source>
</evidence>
<feature type="domain" description="Reverse transcriptase" evidence="2">
    <location>
        <begin position="811"/>
        <end position="884"/>
    </location>
</feature>
<dbReference type="SUPFAM" id="SSF57756">
    <property type="entry name" value="Retrovirus zinc finger-like domains"/>
    <property type="match status" value="1"/>
</dbReference>
<dbReference type="Proteomes" id="UP000813463">
    <property type="component" value="Chromosome 4"/>
</dbReference>
<evidence type="ECO:0000313" key="5">
    <source>
        <dbReference type="RefSeq" id="XP_056698498.1"/>
    </source>
</evidence>
<evidence type="ECO:0000256" key="1">
    <source>
        <dbReference type="SAM" id="Phobius"/>
    </source>
</evidence>
<dbReference type="GeneID" id="130472091"/>
<dbReference type="InterPro" id="IPR036691">
    <property type="entry name" value="Endo/exonu/phosph_ase_sf"/>
</dbReference>
<dbReference type="InterPro" id="IPR043502">
    <property type="entry name" value="DNA/RNA_pol_sf"/>
</dbReference>